<evidence type="ECO:0000256" key="1">
    <source>
        <dbReference type="ARBA" id="ARBA00023125"/>
    </source>
</evidence>
<dbReference type="EMBL" id="QNRM01000001">
    <property type="protein sequence ID" value="RBP23966.1"/>
    <property type="molecule type" value="Genomic_DNA"/>
</dbReference>
<feature type="domain" description="AraC-type arabinose-binding/dimerisation" evidence="2">
    <location>
        <begin position="45"/>
        <end position="98"/>
    </location>
</feature>
<dbReference type="Gene3D" id="2.60.120.10">
    <property type="entry name" value="Jelly Rolls"/>
    <property type="match status" value="1"/>
</dbReference>
<dbReference type="SUPFAM" id="SSF51182">
    <property type="entry name" value="RmlC-like cupins"/>
    <property type="match status" value="1"/>
</dbReference>
<evidence type="ECO:0000313" key="6">
    <source>
        <dbReference type="Proteomes" id="UP001161276"/>
    </source>
</evidence>
<accession>A0A366GC90</accession>
<keyword evidence="5" id="KW-1185">Reference proteome</keyword>
<reference evidence="3" key="2">
    <citation type="submission" date="2022-09" db="EMBL/GenBank/DDBJ databases">
        <title>Intensive care unit water sources are persistently colonized with multi-drug resistant bacteria and are the site of extensive horizontal gene transfer of antibiotic resistance genes.</title>
        <authorList>
            <person name="Diorio-Toth L."/>
        </authorList>
    </citation>
    <scope>NUCLEOTIDE SEQUENCE</scope>
    <source>
        <strain evidence="3">GD03676</strain>
    </source>
</reference>
<reference evidence="4 5" key="1">
    <citation type="submission" date="2018-06" db="EMBL/GenBank/DDBJ databases">
        <title>Genomic Encyclopedia of Type Strains, Phase III (KMG-III): the genomes of soil and plant-associated and newly described type strains.</title>
        <authorList>
            <person name="Whitman W."/>
        </authorList>
    </citation>
    <scope>NUCLEOTIDE SEQUENCE [LARGE SCALE GENOMIC DNA]</scope>
    <source>
        <strain evidence="4 5">CECT 7342</strain>
    </source>
</reference>
<evidence type="ECO:0000313" key="3">
    <source>
        <dbReference type="EMBL" id="MDH2052027.1"/>
    </source>
</evidence>
<dbReference type="EMBL" id="JAOCKG010000006">
    <property type="protein sequence ID" value="MDH2052027.1"/>
    <property type="molecule type" value="Genomic_DNA"/>
</dbReference>
<evidence type="ECO:0000259" key="2">
    <source>
        <dbReference type="Pfam" id="PF02311"/>
    </source>
</evidence>
<gene>
    <name evidence="4" type="ORF">DFP87_101475</name>
    <name evidence="3" type="ORF">N5K24_16590</name>
</gene>
<comment type="caution">
    <text evidence="3">The sequence shown here is derived from an EMBL/GenBank/DDBJ whole genome shotgun (WGS) entry which is preliminary data.</text>
</comment>
<evidence type="ECO:0000313" key="5">
    <source>
        <dbReference type="Proteomes" id="UP000252124"/>
    </source>
</evidence>
<evidence type="ECO:0000313" key="4">
    <source>
        <dbReference type="EMBL" id="RBP23966.1"/>
    </source>
</evidence>
<accession>J4PF57</accession>
<dbReference type="eggNOG" id="COG1917">
    <property type="taxonomic scope" value="Bacteria"/>
</dbReference>
<dbReference type="Proteomes" id="UP000252124">
    <property type="component" value="Unassembled WGS sequence"/>
</dbReference>
<name>J4PF57_9BURK</name>
<dbReference type="Pfam" id="PF02311">
    <property type="entry name" value="AraC_binding"/>
    <property type="match status" value="1"/>
</dbReference>
<dbReference type="RefSeq" id="WP_006223156.1">
    <property type="nucleotide sequence ID" value="NZ_ALJE01000006.1"/>
</dbReference>
<dbReference type="InterPro" id="IPR003313">
    <property type="entry name" value="AraC-bd"/>
</dbReference>
<dbReference type="AlphaFoldDB" id="J4PF57"/>
<dbReference type="InterPro" id="IPR011051">
    <property type="entry name" value="RmlC_Cupin_sf"/>
</dbReference>
<dbReference type="OrthoDB" id="8265259at2"/>
<dbReference type="GeneID" id="99729097"/>
<sequence length="119" mass="13068">MALKHANPLEVIDLFHRPSLEPAPPVSVSLLRTAELQIIRLVLPAGHRMPSHQVQGVVTLQCLQGRVDIDASEGRCTLTEGQLVTLPGDEPHSLYADVPAIVLLTLIHPLPGKWRPRDE</sequence>
<dbReference type="GO" id="GO:0006355">
    <property type="term" value="P:regulation of DNA-templated transcription"/>
    <property type="evidence" value="ECO:0007669"/>
    <property type="project" value="InterPro"/>
</dbReference>
<protein>
    <submittedName>
        <fullName evidence="3">AraC family ligand binding domain-containing protein</fullName>
    </submittedName>
    <submittedName>
        <fullName evidence="4">AraC-like protein</fullName>
    </submittedName>
</protein>
<dbReference type="Proteomes" id="UP001161276">
    <property type="component" value="Unassembled WGS sequence"/>
</dbReference>
<keyword evidence="1" id="KW-0238">DNA-binding</keyword>
<organism evidence="3 6">
    <name type="scientific">Achromobacter marplatensis</name>
    <dbReference type="NCBI Taxonomy" id="470868"/>
    <lineage>
        <taxon>Bacteria</taxon>
        <taxon>Pseudomonadati</taxon>
        <taxon>Pseudomonadota</taxon>
        <taxon>Betaproteobacteria</taxon>
        <taxon>Burkholderiales</taxon>
        <taxon>Alcaligenaceae</taxon>
        <taxon>Achromobacter</taxon>
    </lineage>
</organism>
<dbReference type="GO" id="GO:0003677">
    <property type="term" value="F:DNA binding"/>
    <property type="evidence" value="ECO:0007669"/>
    <property type="project" value="UniProtKB-KW"/>
</dbReference>
<proteinExistence type="predicted"/>
<dbReference type="InterPro" id="IPR014710">
    <property type="entry name" value="RmlC-like_jellyroll"/>
</dbReference>